<sequence length="145" mass="15010">MSTEQDGLTAALRAEYAAVYAYGIVQAYSLAPRQTSAAEFVDAHRAQRDALAAALTATGTTPPAAAAAYNLPTQVTDPTSAAKLAVTAEDECAQAYRVLLADAGDDGDRRLALTGLTGAATRAARWRIALNVTPSTPPFPGSKDQ</sequence>
<reference evidence="3" key="1">
    <citation type="journal article" date="2019" name="Int. J. Syst. Evol. Microbiol.">
        <title>The Global Catalogue of Microorganisms (GCM) 10K type strain sequencing project: providing services to taxonomists for standard genome sequencing and annotation.</title>
        <authorList>
            <consortium name="The Broad Institute Genomics Platform"/>
            <consortium name="The Broad Institute Genome Sequencing Center for Infectious Disease"/>
            <person name="Wu L."/>
            <person name="Ma J."/>
        </authorList>
    </citation>
    <scope>NUCLEOTIDE SEQUENCE [LARGE SCALE GENOMIC DNA]</scope>
    <source>
        <strain evidence="3">JCM 17688</strain>
    </source>
</reference>
<dbReference type="Gene3D" id="1.20.1260.10">
    <property type="match status" value="1"/>
</dbReference>
<accession>A0ABP8KJ32</accession>
<feature type="domain" description="DUF4439" evidence="1">
    <location>
        <begin position="8"/>
        <end position="143"/>
    </location>
</feature>
<dbReference type="Proteomes" id="UP001500635">
    <property type="component" value="Unassembled WGS sequence"/>
</dbReference>
<protein>
    <submittedName>
        <fullName evidence="2">Ferritin-like domain-containing protein</fullName>
    </submittedName>
</protein>
<keyword evidence="3" id="KW-1185">Reference proteome</keyword>
<organism evidence="2 3">
    <name type="scientific">Tsukamurella soli</name>
    <dbReference type="NCBI Taxonomy" id="644556"/>
    <lineage>
        <taxon>Bacteria</taxon>
        <taxon>Bacillati</taxon>
        <taxon>Actinomycetota</taxon>
        <taxon>Actinomycetes</taxon>
        <taxon>Mycobacteriales</taxon>
        <taxon>Tsukamurellaceae</taxon>
        <taxon>Tsukamurella</taxon>
    </lineage>
</organism>
<evidence type="ECO:0000313" key="3">
    <source>
        <dbReference type="Proteomes" id="UP001500635"/>
    </source>
</evidence>
<gene>
    <name evidence="2" type="ORF">GCM10023147_51580</name>
</gene>
<proteinExistence type="predicted"/>
<dbReference type="CDD" id="cd00657">
    <property type="entry name" value="Ferritin_like"/>
    <property type="match status" value="1"/>
</dbReference>
<dbReference type="EMBL" id="BAABFR010000184">
    <property type="protein sequence ID" value="GAA4407548.1"/>
    <property type="molecule type" value="Genomic_DNA"/>
</dbReference>
<dbReference type="RefSeq" id="WP_345001800.1">
    <property type="nucleotide sequence ID" value="NZ_BAABFR010000184.1"/>
</dbReference>
<dbReference type="Pfam" id="PF14530">
    <property type="entry name" value="DUF4439"/>
    <property type="match status" value="1"/>
</dbReference>
<evidence type="ECO:0000259" key="1">
    <source>
        <dbReference type="Pfam" id="PF14530"/>
    </source>
</evidence>
<comment type="caution">
    <text evidence="2">The sequence shown here is derived from an EMBL/GenBank/DDBJ whole genome shotgun (WGS) entry which is preliminary data.</text>
</comment>
<dbReference type="InterPro" id="IPR012347">
    <property type="entry name" value="Ferritin-like"/>
</dbReference>
<dbReference type="InterPro" id="IPR029447">
    <property type="entry name" value="DUF4439"/>
</dbReference>
<dbReference type="SUPFAM" id="SSF47240">
    <property type="entry name" value="Ferritin-like"/>
    <property type="match status" value="1"/>
</dbReference>
<name>A0ABP8KJ32_9ACTN</name>
<evidence type="ECO:0000313" key="2">
    <source>
        <dbReference type="EMBL" id="GAA4407548.1"/>
    </source>
</evidence>
<dbReference type="InterPro" id="IPR009078">
    <property type="entry name" value="Ferritin-like_SF"/>
</dbReference>